<protein>
    <submittedName>
        <fullName evidence="1">Uncharacterized protein</fullName>
    </submittedName>
</protein>
<comment type="caution">
    <text evidence="1">The sequence shown here is derived from an EMBL/GenBank/DDBJ whole genome shotgun (WGS) entry which is preliminary data.</text>
</comment>
<evidence type="ECO:0000313" key="2">
    <source>
        <dbReference type="Proteomes" id="UP000591272"/>
    </source>
</evidence>
<accession>A0A7Y9GJ96</accession>
<dbReference type="AlphaFoldDB" id="A0A7Y9GJ96"/>
<dbReference type="Proteomes" id="UP000591272">
    <property type="component" value="Unassembled WGS sequence"/>
</dbReference>
<reference evidence="1 2" key="1">
    <citation type="submission" date="2020-07" db="EMBL/GenBank/DDBJ databases">
        <title>Sequencing the genomes of 1000 actinobacteria strains.</title>
        <authorList>
            <person name="Klenk H.-P."/>
        </authorList>
    </citation>
    <scope>NUCLEOTIDE SEQUENCE [LARGE SCALE GENOMIC DNA]</scope>
    <source>
        <strain evidence="1 2">DSM 43461</strain>
    </source>
</reference>
<keyword evidence="2" id="KW-1185">Reference proteome</keyword>
<organism evidence="1 2">
    <name type="scientific">Actinomadura citrea</name>
    <dbReference type="NCBI Taxonomy" id="46158"/>
    <lineage>
        <taxon>Bacteria</taxon>
        <taxon>Bacillati</taxon>
        <taxon>Actinomycetota</taxon>
        <taxon>Actinomycetes</taxon>
        <taxon>Streptosporangiales</taxon>
        <taxon>Thermomonosporaceae</taxon>
        <taxon>Actinomadura</taxon>
    </lineage>
</organism>
<proteinExistence type="predicted"/>
<name>A0A7Y9GJ96_9ACTN</name>
<evidence type="ECO:0000313" key="1">
    <source>
        <dbReference type="EMBL" id="NYE17532.1"/>
    </source>
</evidence>
<gene>
    <name evidence="1" type="ORF">BJ999_007828</name>
</gene>
<dbReference type="EMBL" id="JACCBT010000001">
    <property type="protein sequence ID" value="NYE17532.1"/>
    <property type="molecule type" value="Genomic_DNA"/>
</dbReference>
<sequence length="94" mass="10512">MALGNGRPAEAGPRREGLIRLVDGLSLVRRVGCPYLSLTRRLTAVARTGRRGRTHRALLSRMRGGIEWRFAVARVHCPLVNRITTTARHGTMKR</sequence>